<dbReference type="GO" id="GO:0043565">
    <property type="term" value="F:sequence-specific DNA binding"/>
    <property type="evidence" value="ECO:0007669"/>
    <property type="project" value="InterPro"/>
</dbReference>
<dbReference type="PROSITE" id="PS00676">
    <property type="entry name" value="SIGMA54_INTERACT_2"/>
    <property type="match status" value="1"/>
</dbReference>
<dbReference type="InterPro" id="IPR025944">
    <property type="entry name" value="Sigma_54_int_dom_CS"/>
</dbReference>
<evidence type="ECO:0000259" key="9">
    <source>
        <dbReference type="PROSITE" id="PS50110"/>
    </source>
</evidence>
<dbReference type="CDD" id="cd00009">
    <property type="entry name" value="AAA"/>
    <property type="match status" value="1"/>
</dbReference>
<dbReference type="InterPro" id="IPR003593">
    <property type="entry name" value="AAA+_ATPase"/>
</dbReference>
<keyword evidence="2" id="KW-0547">Nucleotide-binding</keyword>
<dbReference type="InterPro" id="IPR025943">
    <property type="entry name" value="Sigma_54_int_dom_ATP-bd_2"/>
</dbReference>
<dbReference type="PROSITE" id="PS00688">
    <property type="entry name" value="SIGMA54_INTERACT_3"/>
    <property type="match status" value="1"/>
</dbReference>
<dbReference type="AlphaFoldDB" id="A0A1F7RQ74"/>
<reference evidence="10 11" key="1">
    <citation type="journal article" date="2016" name="Nat. Commun.">
        <title>Thousands of microbial genomes shed light on interconnected biogeochemical processes in an aquifer system.</title>
        <authorList>
            <person name="Anantharaman K."/>
            <person name="Brown C.T."/>
            <person name="Hug L.A."/>
            <person name="Sharon I."/>
            <person name="Castelle C.J."/>
            <person name="Probst A.J."/>
            <person name="Thomas B.C."/>
            <person name="Singh A."/>
            <person name="Wilkins M.J."/>
            <person name="Karaoz U."/>
            <person name="Brodie E.L."/>
            <person name="Williams K.H."/>
            <person name="Hubbard S.S."/>
            <person name="Banfield J.F."/>
        </authorList>
    </citation>
    <scope>NUCLEOTIDE SEQUENCE [LARGE SCALE GENOMIC DNA]</scope>
</reference>
<dbReference type="SMART" id="SM00382">
    <property type="entry name" value="AAA"/>
    <property type="match status" value="1"/>
</dbReference>
<keyword evidence="3" id="KW-0067">ATP-binding</keyword>
<protein>
    <recommendedName>
        <fullName evidence="12">Sigma-54-dependent Fis family transcriptional regulator</fullName>
    </recommendedName>
</protein>
<dbReference type="InterPro" id="IPR027417">
    <property type="entry name" value="P-loop_NTPase"/>
</dbReference>
<evidence type="ECO:0000256" key="4">
    <source>
        <dbReference type="ARBA" id="ARBA00023015"/>
    </source>
</evidence>
<evidence type="ECO:0000313" key="11">
    <source>
        <dbReference type="Proteomes" id="UP000178435"/>
    </source>
</evidence>
<dbReference type="GO" id="GO:0005524">
    <property type="term" value="F:ATP binding"/>
    <property type="evidence" value="ECO:0007669"/>
    <property type="project" value="UniProtKB-KW"/>
</dbReference>
<dbReference type="InterPro" id="IPR002078">
    <property type="entry name" value="Sigma_54_int"/>
</dbReference>
<dbReference type="Proteomes" id="UP000178435">
    <property type="component" value="Unassembled WGS sequence"/>
</dbReference>
<dbReference type="PANTHER" id="PTHR32071">
    <property type="entry name" value="TRANSCRIPTIONAL REGULATORY PROTEIN"/>
    <property type="match status" value="1"/>
</dbReference>
<dbReference type="InterPro" id="IPR009057">
    <property type="entry name" value="Homeodomain-like_sf"/>
</dbReference>
<dbReference type="Gene3D" id="3.40.50.300">
    <property type="entry name" value="P-loop containing nucleotide triphosphate hydrolases"/>
    <property type="match status" value="1"/>
</dbReference>
<comment type="caution">
    <text evidence="10">The sequence shown here is derived from an EMBL/GenBank/DDBJ whole genome shotgun (WGS) entry which is preliminary data.</text>
</comment>
<dbReference type="Pfam" id="PF02954">
    <property type="entry name" value="HTH_8"/>
    <property type="match status" value="1"/>
</dbReference>
<dbReference type="Gene3D" id="3.40.50.2300">
    <property type="match status" value="1"/>
</dbReference>
<dbReference type="Gene3D" id="1.10.10.60">
    <property type="entry name" value="Homeodomain-like"/>
    <property type="match status" value="1"/>
</dbReference>
<dbReference type="InterPro" id="IPR002197">
    <property type="entry name" value="HTH_Fis"/>
</dbReference>
<dbReference type="SUPFAM" id="SSF52172">
    <property type="entry name" value="CheY-like"/>
    <property type="match status" value="1"/>
</dbReference>
<dbReference type="GO" id="GO:0006355">
    <property type="term" value="P:regulation of DNA-templated transcription"/>
    <property type="evidence" value="ECO:0007669"/>
    <property type="project" value="InterPro"/>
</dbReference>
<accession>A0A1F7RQ74</accession>
<dbReference type="PRINTS" id="PR01590">
    <property type="entry name" value="HTHFIS"/>
</dbReference>
<keyword evidence="4" id="KW-0805">Transcription regulation</keyword>
<evidence type="ECO:0000256" key="7">
    <source>
        <dbReference type="PROSITE-ProRule" id="PRU00169"/>
    </source>
</evidence>
<dbReference type="FunFam" id="3.40.50.2300:FF:000018">
    <property type="entry name" value="DNA-binding transcriptional regulator NtrC"/>
    <property type="match status" value="1"/>
</dbReference>
<dbReference type="PANTHER" id="PTHR32071:SF119">
    <property type="entry name" value="SIGMA L-DEPENDENT TRANSCRIPTIONAL REGULATOR YPLP-RELATED"/>
    <property type="match status" value="1"/>
</dbReference>
<dbReference type="InterPro" id="IPR058031">
    <property type="entry name" value="AAA_lid_NorR"/>
</dbReference>
<dbReference type="SUPFAM" id="SSF46689">
    <property type="entry name" value="Homeodomain-like"/>
    <property type="match status" value="1"/>
</dbReference>
<evidence type="ECO:0000256" key="1">
    <source>
        <dbReference type="ARBA" id="ARBA00022553"/>
    </source>
</evidence>
<keyword evidence="6" id="KW-0804">Transcription</keyword>
<evidence type="ECO:0000256" key="2">
    <source>
        <dbReference type="ARBA" id="ARBA00022741"/>
    </source>
</evidence>
<dbReference type="Gene3D" id="1.10.8.60">
    <property type="match status" value="1"/>
</dbReference>
<evidence type="ECO:0000256" key="6">
    <source>
        <dbReference type="ARBA" id="ARBA00023163"/>
    </source>
</evidence>
<evidence type="ECO:0000256" key="5">
    <source>
        <dbReference type="ARBA" id="ARBA00023125"/>
    </source>
</evidence>
<evidence type="ECO:0000256" key="3">
    <source>
        <dbReference type="ARBA" id="ARBA00022840"/>
    </source>
</evidence>
<dbReference type="Pfam" id="PF25601">
    <property type="entry name" value="AAA_lid_14"/>
    <property type="match status" value="1"/>
</dbReference>
<gene>
    <name evidence="10" type="ORF">A2149_06295</name>
</gene>
<name>A0A1F7RQ74_9BACT</name>
<dbReference type="InterPro" id="IPR011006">
    <property type="entry name" value="CheY-like_superfamily"/>
</dbReference>
<evidence type="ECO:0000313" key="10">
    <source>
        <dbReference type="EMBL" id="OGL43621.1"/>
    </source>
</evidence>
<evidence type="ECO:0000259" key="8">
    <source>
        <dbReference type="PROSITE" id="PS50045"/>
    </source>
</evidence>
<dbReference type="SMART" id="SM00448">
    <property type="entry name" value="REC"/>
    <property type="match status" value="1"/>
</dbReference>
<dbReference type="InterPro" id="IPR001789">
    <property type="entry name" value="Sig_transdc_resp-reg_receiver"/>
</dbReference>
<dbReference type="Pfam" id="PF00158">
    <property type="entry name" value="Sigma54_activat"/>
    <property type="match status" value="1"/>
</dbReference>
<dbReference type="EMBL" id="MGDF01000181">
    <property type="protein sequence ID" value="OGL43621.1"/>
    <property type="molecule type" value="Genomic_DNA"/>
</dbReference>
<dbReference type="Pfam" id="PF00072">
    <property type="entry name" value="Response_reg"/>
    <property type="match status" value="1"/>
</dbReference>
<proteinExistence type="predicted"/>
<keyword evidence="5" id="KW-0238">DNA-binding</keyword>
<evidence type="ECO:0008006" key="12">
    <source>
        <dbReference type="Google" id="ProtNLM"/>
    </source>
</evidence>
<dbReference type="PROSITE" id="PS50045">
    <property type="entry name" value="SIGMA54_INTERACT_4"/>
    <property type="match status" value="1"/>
</dbReference>
<feature type="domain" description="Response regulatory" evidence="9">
    <location>
        <begin position="5"/>
        <end position="119"/>
    </location>
</feature>
<feature type="modified residue" description="4-aspartylphosphate" evidence="7">
    <location>
        <position position="54"/>
    </location>
</feature>
<sequence>MKKINLMLVDDEEIFRKVLSNELSLMGYEVLSLSSGEEACERINRENFDVVLLDIKMPGMGGIEALKAIKDSKPLTEVIMLTGHGTIDNAIKSMKLGAYDYLTKPCSLEELEAIIEKAYEKKYLAQQNIILKQDLERMDEYPEFMGQGSGIKMVLELIRKIADSDLPVLIQGEGGVGKELAARLIYKNSLRKDNVFVVVDCTSSDERRLEEKIFGSERKSSLKGKELKGSLLETAHTGTIFFDEISELSLATQEKLLDLLTKGRFKRVGGKEEITIDVKVISSTKKNLFNITQLGYFREDLFYRLNSLSIFIPPLRERKEDIAILAEYFLAHPTIPGKKGKELSKEVRNLLMEYSWPGNVRELKNVLERAMILSEDKFIYPKDLPPNLRGEESFLPSDSFKNFSPLEEVEREYIEAIVKAFGGKRRKVAEILNISERNLYRKIKKYNIKDF</sequence>
<dbReference type="PROSITE" id="PS50110">
    <property type="entry name" value="RESPONSE_REGULATORY"/>
    <property type="match status" value="1"/>
</dbReference>
<feature type="domain" description="Sigma-54 factor interaction" evidence="8">
    <location>
        <begin position="144"/>
        <end position="372"/>
    </location>
</feature>
<organism evidence="10 11">
    <name type="scientific">Candidatus Schekmanbacteria bacterium RBG_16_38_11</name>
    <dbReference type="NCBI Taxonomy" id="1817880"/>
    <lineage>
        <taxon>Bacteria</taxon>
        <taxon>Candidatus Schekmaniibacteriota</taxon>
    </lineage>
</organism>
<dbReference type="SUPFAM" id="SSF52540">
    <property type="entry name" value="P-loop containing nucleoside triphosphate hydrolases"/>
    <property type="match status" value="1"/>
</dbReference>
<dbReference type="GO" id="GO:0000160">
    <property type="term" value="P:phosphorelay signal transduction system"/>
    <property type="evidence" value="ECO:0007669"/>
    <property type="project" value="InterPro"/>
</dbReference>
<keyword evidence="1 7" id="KW-0597">Phosphoprotein</keyword>